<accession>A0A8S9LB54</accession>
<proteinExistence type="predicted"/>
<gene>
    <name evidence="2" type="ORF">F2Q68_00027743</name>
    <name evidence="3" type="ORF">F2Q70_00028183</name>
</gene>
<feature type="compositionally biased region" description="Basic and acidic residues" evidence="1">
    <location>
        <begin position="25"/>
        <end position="48"/>
    </location>
</feature>
<sequence>MADDGDQLFVELVTVWGRSERELDDTFGRSESKASRRLDSRREEKSLEAMEGGEEAGDLMWRC</sequence>
<name>A0A8S9LB54_BRACR</name>
<dbReference type="Proteomes" id="UP000712281">
    <property type="component" value="Unassembled WGS sequence"/>
</dbReference>
<dbReference type="AlphaFoldDB" id="A0A8S9LB54"/>
<evidence type="ECO:0000313" key="2">
    <source>
        <dbReference type="EMBL" id="KAF2568968.1"/>
    </source>
</evidence>
<feature type="region of interest" description="Disordered" evidence="1">
    <location>
        <begin position="25"/>
        <end position="63"/>
    </location>
</feature>
<comment type="caution">
    <text evidence="3">The sequence shown here is derived from an EMBL/GenBank/DDBJ whole genome shotgun (WGS) entry which is preliminary data.</text>
</comment>
<organism evidence="3">
    <name type="scientific">Brassica cretica</name>
    <name type="common">Mustard</name>
    <dbReference type="NCBI Taxonomy" id="69181"/>
    <lineage>
        <taxon>Eukaryota</taxon>
        <taxon>Viridiplantae</taxon>
        <taxon>Streptophyta</taxon>
        <taxon>Embryophyta</taxon>
        <taxon>Tracheophyta</taxon>
        <taxon>Spermatophyta</taxon>
        <taxon>Magnoliopsida</taxon>
        <taxon>eudicotyledons</taxon>
        <taxon>Gunneridae</taxon>
        <taxon>Pentapetalae</taxon>
        <taxon>rosids</taxon>
        <taxon>malvids</taxon>
        <taxon>Brassicales</taxon>
        <taxon>Brassicaceae</taxon>
        <taxon>Brassiceae</taxon>
        <taxon>Brassica</taxon>
    </lineage>
</organism>
<evidence type="ECO:0000256" key="1">
    <source>
        <dbReference type="SAM" id="MobiDB-lite"/>
    </source>
</evidence>
<reference evidence="3" key="1">
    <citation type="submission" date="2019-12" db="EMBL/GenBank/DDBJ databases">
        <title>Genome sequencing and annotation of Brassica cretica.</title>
        <authorList>
            <person name="Studholme D.J."/>
            <person name="Sarris P.F."/>
        </authorList>
    </citation>
    <scope>NUCLEOTIDE SEQUENCE</scope>
    <source>
        <strain evidence="2">PFS-001/15</strain>
        <strain evidence="3">PFS-102/07</strain>
        <tissue evidence="3">Leaf</tissue>
    </source>
</reference>
<evidence type="ECO:0000313" key="3">
    <source>
        <dbReference type="EMBL" id="KAF2605390.1"/>
    </source>
</evidence>
<dbReference type="EMBL" id="QGKY02000094">
    <property type="protein sequence ID" value="KAF2605390.1"/>
    <property type="molecule type" value="Genomic_DNA"/>
</dbReference>
<dbReference type="EMBL" id="QGKW02001911">
    <property type="protein sequence ID" value="KAF2568968.1"/>
    <property type="molecule type" value="Genomic_DNA"/>
</dbReference>
<protein>
    <submittedName>
        <fullName evidence="3">Uncharacterized protein</fullName>
    </submittedName>
</protein>